<evidence type="ECO:0000313" key="2">
    <source>
        <dbReference type="EMBL" id="CAA2104104.1"/>
    </source>
</evidence>
<evidence type="ECO:0000313" key="3">
    <source>
        <dbReference type="EMBL" id="CAA2139982.1"/>
    </source>
</evidence>
<dbReference type="EMBL" id="LR743510">
    <property type="protein sequence ID" value="CAA2139982.1"/>
    <property type="molecule type" value="Genomic_DNA"/>
</dbReference>
<feature type="region of interest" description="Disordered" evidence="1">
    <location>
        <begin position="17"/>
        <end position="37"/>
    </location>
</feature>
<name>A0A679IWH9_9HYPH</name>
<gene>
    <name evidence="3" type="ORF">MBLL_01891</name>
    <name evidence="2" type="ORF">MBUL_02535</name>
</gene>
<geneLocation type="plasmid" evidence="3">
    <name>1</name>
</geneLocation>
<evidence type="ECO:0008006" key="4">
    <source>
        <dbReference type="Google" id="ProtNLM"/>
    </source>
</evidence>
<dbReference type="RefSeq" id="WP_056146206.1">
    <property type="nucleotide sequence ID" value="NZ_LR743510.1"/>
</dbReference>
<dbReference type="EMBL" id="LR743504">
    <property type="protein sequence ID" value="CAA2104104.1"/>
    <property type="molecule type" value="Genomic_DNA"/>
</dbReference>
<keyword evidence="3" id="KW-0614">Plasmid</keyword>
<proteinExistence type="predicted"/>
<dbReference type="AlphaFoldDB" id="A0A679IWH9"/>
<sequence length="102" mass="11475">MTEQEIRQVANEVLRETLGPHGFESADVRPAPDFDGEPSLHVTAHFRPKAGVTSGDASTRALSALRKRLLDKGEERFPYIRYDYPDDEVLGDDPSEPMPDRH</sequence>
<evidence type="ECO:0000256" key="1">
    <source>
        <dbReference type="SAM" id="MobiDB-lite"/>
    </source>
</evidence>
<accession>A0A679IWH9</accession>
<reference evidence="2" key="1">
    <citation type="submission" date="2019-12" db="EMBL/GenBank/DDBJ databases">
        <authorList>
            <person name="Cremers G."/>
        </authorList>
    </citation>
    <scope>NUCLEOTIDE SEQUENCE</scope>
    <source>
        <strain evidence="2">Mbul1</strain>
        <strain evidence="3">Mbul2</strain>
        <plasmid evidence="3">1</plasmid>
    </source>
</reference>
<protein>
    <recommendedName>
        <fullName evidence="4">Ribosome-binding factor A</fullName>
    </recommendedName>
</protein>
<organism evidence="2">
    <name type="scientific">Methylobacterium bullatum</name>
    <dbReference type="NCBI Taxonomy" id="570505"/>
    <lineage>
        <taxon>Bacteria</taxon>
        <taxon>Pseudomonadati</taxon>
        <taxon>Pseudomonadota</taxon>
        <taxon>Alphaproteobacteria</taxon>
        <taxon>Hyphomicrobiales</taxon>
        <taxon>Methylobacteriaceae</taxon>
        <taxon>Methylobacterium</taxon>
    </lineage>
</organism>